<name>A0A2P8HB08_CHINA</name>
<dbReference type="Proteomes" id="UP000240971">
    <property type="component" value="Unassembled WGS sequence"/>
</dbReference>
<protein>
    <recommendedName>
        <fullName evidence="3">Replication initiation factor</fullName>
    </recommendedName>
</protein>
<dbReference type="OrthoDB" id="679999at2"/>
<dbReference type="RefSeq" id="WP_106531019.1">
    <property type="nucleotide sequence ID" value="NZ_PYAW01000008.1"/>
</dbReference>
<sequence length="368" mass="43403">MNYCHVIDWLQVHVKCPIEIGAKDNFTYHTEKTDYQTRQFREVYEISVLMPNGTYERCAVLACKPHAAFLGNDMGLLKIENKFLYQSSLKEFVVNLLDQYSFRFHAISRMDVALDFTHFSGGMPPEDLIKNFLQEKYLKKNKAKFTITGNHLEKNSYDYLRFGSKTSEINYYLYNKSKELLDNKDKPWIRQMWLDAGFHKDAQVWRIEFSMKSSCKELLDFDFGETVACKALAIVDNETSFTLFKTLFFKYFSFVENNQGTRKDRMKDVVLLHLDKPNTVILRLTEKIESSRMDKVVIKRFEAHNQYLKTIDKNYFLYGAKSLMEFLIQRNLIEWYLQHFPGGSAELSVLGRKAGLIDDEYIQEKLFE</sequence>
<evidence type="ECO:0000313" key="1">
    <source>
        <dbReference type="EMBL" id="PSL43415.1"/>
    </source>
</evidence>
<organism evidence="1 2">
    <name type="scientific">Chitinophaga niastensis</name>
    <dbReference type="NCBI Taxonomy" id="536980"/>
    <lineage>
        <taxon>Bacteria</taxon>
        <taxon>Pseudomonadati</taxon>
        <taxon>Bacteroidota</taxon>
        <taxon>Chitinophagia</taxon>
        <taxon>Chitinophagales</taxon>
        <taxon>Chitinophagaceae</taxon>
        <taxon>Chitinophaga</taxon>
    </lineage>
</organism>
<proteinExistence type="predicted"/>
<dbReference type="EMBL" id="PYAW01000008">
    <property type="protein sequence ID" value="PSL43415.1"/>
    <property type="molecule type" value="Genomic_DNA"/>
</dbReference>
<accession>A0A2P8HB08</accession>
<reference evidence="1 2" key="1">
    <citation type="submission" date="2018-03" db="EMBL/GenBank/DDBJ databases">
        <title>Genomic Encyclopedia of Archaeal and Bacterial Type Strains, Phase II (KMG-II): from individual species to whole genera.</title>
        <authorList>
            <person name="Goeker M."/>
        </authorList>
    </citation>
    <scope>NUCLEOTIDE SEQUENCE [LARGE SCALE GENOMIC DNA]</scope>
    <source>
        <strain evidence="1 2">DSM 24859</strain>
    </source>
</reference>
<dbReference type="AlphaFoldDB" id="A0A2P8HB08"/>
<evidence type="ECO:0000313" key="2">
    <source>
        <dbReference type="Proteomes" id="UP000240971"/>
    </source>
</evidence>
<evidence type="ECO:0008006" key="3">
    <source>
        <dbReference type="Google" id="ProtNLM"/>
    </source>
</evidence>
<keyword evidence="2" id="KW-1185">Reference proteome</keyword>
<comment type="caution">
    <text evidence="1">The sequence shown here is derived from an EMBL/GenBank/DDBJ whole genome shotgun (WGS) entry which is preliminary data.</text>
</comment>
<gene>
    <name evidence="1" type="ORF">CLV51_108104</name>
</gene>